<evidence type="ECO:0000313" key="3">
    <source>
        <dbReference type="EMBL" id="KRZ09852.1"/>
    </source>
</evidence>
<comment type="caution">
    <text evidence="3">The sequence shown here is derived from an EMBL/GenBank/DDBJ whole genome shotgun (WGS) entry which is preliminary data.</text>
</comment>
<keyword evidence="4" id="KW-1185">Reference proteome</keyword>
<feature type="compositionally biased region" description="Basic and acidic residues" evidence="2">
    <location>
        <begin position="27"/>
        <end position="53"/>
    </location>
</feature>
<gene>
    <name evidence="3" type="ORF">T11_9832</name>
</gene>
<dbReference type="AlphaFoldDB" id="A0A0V1HHH0"/>
<evidence type="ECO:0000256" key="2">
    <source>
        <dbReference type="SAM" id="MobiDB-lite"/>
    </source>
</evidence>
<dbReference type="EMBL" id="JYDP01000067">
    <property type="protein sequence ID" value="KRZ09852.1"/>
    <property type="molecule type" value="Genomic_DNA"/>
</dbReference>
<feature type="coiled-coil region" evidence="1">
    <location>
        <begin position="233"/>
        <end position="260"/>
    </location>
</feature>
<proteinExistence type="predicted"/>
<feature type="region of interest" description="Disordered" evidence="2">
    <location>
        <begin position="27"/>
        <end position="81"/>
    </location>
</feature>
<reference evidence="3 4" key="1">
    <citation type="submission" date="2015-01" db="EMBL/GenBank/DDBJ databases">
        <title>Evolution of Trichinella species and genotypes.</title>
        <authorList>
            <person name="Korhonen P.K."/>
            <person name="Edoardo P."/>
            <person name="Giuseppe L.R."/>
            <person name="Gasser R.B."/>
        </authorList>
    </citation>
    <scope>NUCLEOTIDE SEQUENCE [LARGE SCALE GENOMIC DNA]</scope>
    <source>
        <strain evidence="3">ISS1029</strain>
    </source>
</reference>
<dbReference type="OrthoDB" id="5919416at2759"/>
<protein>
    <submittedName>
        <fullName evidence="3">Uncharacterized protein</fullName>
    </submittedName>
</protein>
<sequence length="391" mass="44714">MDCTENHQETFYQSALKNLKLDDHQLDDYEKQVKPNEGLEKTKQDEQAMKTDAENNANDVIENDNELSVTGSEERSMGDEEMDAGKCVINMNADKMNEGVFDGSPDGNEQSHSRDEVPKQYDAEYEITNEQTNENLDTAQNGVLSDEIHCDCEIPHINPYFLLLRLMLQTHSFEELFAPYPEIRSDQSEESIVNSKDMDCTENHQETFYQSALKNLKLDDHQLDDYEKQVKPNEGLEKTKQDEQAMKTDAENNANDVIENDNELSVTGSEERSMGDEEMDAGKCVINMNADKMNEGVFDGSPDGNEQSHSRDEVPKQYDAEYEITNEQTNENLDTAQNGVLSDEIHCDCEIPHINPYFLLLRLMLQTHSFEELFAPYPEIRSDQSEECENP</sequence>
<keyword evidence="1" id="KW-0175">Coiled coil</keyword>
<evidence type="ECO:0000313" key="4">
    <source>
        <dbReference type="Proteomes" id="UP000055024"/>
    </source>
</evidence>
<feature type="region of interest" description="Disordered" evidence="2">
    <location>
        <begin position="96"/>
        <end position="117"/>
    </location>
</feature>
<organism evidence="3 4">
    <name type="scientific">Trichinella zimbabwensis</name>
    <dbReference type="NCBI Taxonomy" id="268475"/>
    <lineage>
        <taxon>Eukaryota</taxon>
        <taxon>Metazoa</taxon>
        <taxon>Ecdysozoa</taxon>
        <taxon>Nematoda</taxon>
        <taxon>Enoplea</taxon>
        <taxon>Dorylaimia</taxon>
        <taxon>Trichinellida</taxon>
        <taxon>Trichinellidae</taxon>
        <taxon>Trichinella</taxon>
    </lineage>
</organism>
<accession>A0A0V1HHH0</accession>
<evidence type="ECO:0000256" key="1">
    <source>
        <dbReference type="SAM" id="Coils"/>
    </source>
</evidence>
<name>A0A0V1HHH0_9BILA</name>
<dbReference type="Proteomes" id="UP000055024">
    <property type="component" value="Unassembled WGS sequence"/>
</dbReference>